<dbReference type="Proteomes" id="UP000887540">
    <property type="component" value="Unplaced"/>
</dbReference>
<evidence type="ECO:0000256" key="2">
    <source>
        <dbReference type="SAM" id="MobiDB-lite"/>
    </source>
</evidence>
<organism evidence="6 7">
    <name type="scientific">Acrobeloides nanus</name>
    <dbReference type="NCBI Taxonomy" id="290746"/>
    <lineage>
        <taxon>Eukaryota</taxon>
        <taxon>Metazoa</taxon>
        <taxon>Ecdysozoa</taxon>
        <taxon>Nematoda</taxon>
        <taxon>Chromadorea</taxon>
        <taxon>Rhabditida</taxon>
        <taxon>Tylenchina</taxon>
        <taxon>Cephalobomorpha</taxon>
        <taxon>Cephaloboidea</taxon>
        <taxon>Cephalobidae</taxon>
        <taxon>Acrobeloides</taxon>
    </lineage>
</organism>
<feature type="signal peptide" evidence="3">
    <location>
        <begin position="1"/>
        <end position="20"/>
    </location>
</feature>
<dbReference type="WBParaSite" id="ACRNAN_Path_799.g3015.t1">
    <property type="protein sequence ID" value="ACRNAN_Path_799.g3015.t1"/>
    <property type="gene ID" value="ACRNAN_Path_799.g3015"/>
</dbReference>
<dbReference type="CDD" id="cd00037">
    <property type="entry name" value="CLECT"/>
    <property type="match status" value="1"/>
</dbReference>
<evidence type="ECO:0000259" key="4">
    <source>
        <dbReference type="PROSITE" id="PS50041"/>
    </source>
</evidence>
<keyword evidence="6" id="KW-1185">Reference proteome</keyword>
<dbReference type="InterPro" id="IPR016187">
    <property type="entry name" value="CTDL_fold"/>
</dbReference>
<name>A0A914CD20_9BILA</name>
<feature type="domain" description="ShKT" evidence="5">
    <location>
        <begin position="123"/>
        <end position="159"/>
    </location>
</feature>
<dbReference type="InterPro" id="IPR001304">
    <property type="entry name" value="C-type_lectin-like"/>
</dbReference>
<dbReference type="SUPFAM" id="SSF56436">
    <property type="entry name" value="C-type lectin-like"/>
    <property type="match status" value="1"/>
</dbReference>
<dbReference type="SMART" id="SM00254">
    <property type="entry name" value="ShKT"/>
    <property type="match status" value="2"/>
</dbReference>
<dbReference type="PROSITE" id="PS50041">
    <property type="entry name" value="C_TYPE_LECTIN_2"/>
    <property type="match status" value="1"/>
</dbReference>
<feature type="chain" id="PRO_5037079115" evidence="3">
    <location>
        <begin position="21"/>
        <end position="371"/>
    </location>
</feature>
<sequence>MFKKLIFLLVCSYFVREITAVSCNNDANCGFGGSNCKCACCQIGLQLQLLGAQVSLCAVLGGTVSCCDKTGSTPVQCTATTSTTTTTTTTTTPAPTTTTTLAPTTPDMEKNCPVSCGLCEEICEDYDCPAECLAKASKGECTSNPEHMLVRCKKTCQYCAERCMNLHAGCPYGNAASFCTNTANQAFMNHAHFYCRATCNDCTVIHTCDGQRDYVAGKCPRDWVYSNHTNKCYWETITVGADWYGTQALCHQAGGEYVSIHDNETNNYFAQLPHPALFDSFIYIGLWRSSGAGWTPGNMFWTDGTPVDFLNWDASFNPPQPSSNPGELWASMYLQDNARWHDHVAGEARPGFCQKDPCPPPTTDSPTTEAP</sequence>
<feature type="domain" description="C-type lectin" evidence="4">
    <location>
        <begin position="228"/>
        <end position="354"/>
    </location>
</feature>
<dbReference type="Pfam" id="PF01549">
    <property type="entry name" value="ShK"/>
    <property type="match status" value="2"/>
</dbReference>
<evidence type="ECO:0000313" key="7">
    <source>
        <dbReference type="WBParaSite" id="ACRNAN_Path_799.g3015.t1"/>
    </source>
</evidence>
<dbReference type="Pfam" id="PF00059">
    <property type="entry name" value="Lectin_C"/>
    <property type="match status" value="1"/>
</dbReference>
<dbReference type="InterPro" id="IPR003582">
    <property type="entry name" value="ShKT_dom"/>
</dbReference>
<evidence type="ECO:0000256" key="1">
    <source>
        <dbReference type="PROSITE-ProRule" id="PRU01005"/>
    </source>
</evidence>
<dbReference type="AlphaFoldDB" id="A0A914CD20"/>
<protein>
    <submittedName>
        <fullName evidence="7">C-type lectin domain-containing protein</fullName>
    </submittedName>
</protein>
<evidence type="ECO:0000256" key="3">
    <source>
        <dbReference type="SAM" id="SignalP"/>
    </source>
</evidence>
<evidence type="ECO:0000313" key="6">
    <source>
        <dbReference type="Proteomes" id="UP000887540"/>
    </source>
</evidence>
<keyword evidence="3" id="KW-0732">Signal</keyword>
<dbReference type="PROSITE" id="PS51670">
    <property type="entry name" value="SHKT"/>
    <property type="match status" value="1"/>
</dbReference>
<dbReference type="SMART" id="SM00034">
    <property type="entry name" value="CLECT"/>
    <property type="match status" value="1"/>
</dbReference>
<evidence type="ECO:0000259" key="5">
    <source>
        <dbReference type="PROSITE" id="PS51670"/>
    </source>
</evidence>
<comment type="caution">
    <text evidence="1">Lacks conserved residue(s) required for the propagation of feature annotation.</text>
</comment>
<reference evidence="7" key="1">
    <citation type="submission" date="2022-11" db="UniProtKB">
        <authorList>
            <consortium name="WormBaseParasite"/>
        </authorList>
    </citation>
    <scope>IDENTIFICATION</scope>
</reference>
<proteinExistence type="predicted"/>
<dbReference type="Gene3D" id="3.10.100.10">
    <property type="entry name" value="Mannose-Binding Protein A, subunit A"/>
    <property type="match status" value="1"/>
</dbReference>
<accession>A0A914CD20</accession>
<dbReference type="InterPro" id="IPR016186">
    <property type="entry name" value="C-type_lectin-like/link_sf"/>
</dbReference>
<feature type="region of interest" description="Disordered" evidence="2">
    <location>
        <begin position="345"/>
        <end position="371"/>
    </location>
</feature>